<dbReference type="RefSeq" id="WP_099882056.1">
    <property type="nucleotide sequence ID" value="NZ_CP024608.1"/>
</dbReference>
<dbReference type="PANTHER" id="PTHR35567:SF1">
    <property type="entry name" value="CONSERVED FUNGAL PROTEIN (AFU_ORTHOLOGUE AFUA_1G14230)"/>
    <property type="match status" value="1"/>
</dbReference>
<proteinExistence type="predicted"/>
<dbReference type="KEGG" id="mass:CR152_06455"/>
<evidence type="ECO:0000313" key="3">
    <source>
        <dbReference type="Proteomes" id="UP000229897"/>
    </source>
</evidence>
<keyword evidence="1" id="KW-0732">Signal</keyword>
<reference evidence="2" key="1">
    <citation type="submission" date="2017-10" db="EMBL/GenBank/DDBJ databases">
        <title>Massilia psychrophilum sp. nov., a novel purple-pigmented bacterium isolated from Tianshan glacier, Xinjiang Municipality, China.</title>
        <authorList>
            <person name="Wang H."/>
        </authorList>
    </citation>
    <scope>NUCLEOTIDE SEQUENCE [LARGE SCALE GENOMIC DNA]</scope>
    <source>
        <strain evidence="2">B2</strain>
    </source>
</reference>
<name>A0A2D2DUU1_9BURK</name>
<gene>
    <name evidence="2" type="ORF">CR152_06455</name>
</gene>
<keyword evidence="3" id="KW-1185">Reference proteome</keyword>
<dbReference type="PANTHER" id="PTHR35567">
    <property type="entry name" value="MALATE DEHYDROGENASE (AFU_ORTHOLOGUE AFUA_2G13800)"/>
    <property type="match status" value="1"/>
</dbReference>
<protein>
    <recommendedName>
        <fullName evidence="4">DUF3455 domain-containing protein</fullName>
    </recommendedName>
</protein>
<feature type="signal peptide" evidence="1">
    <location>
        <begin position="1"/>
        <end position="19"/>
    </location>
</feature>
<accession>A0A2D2DUU1</accession>
<dbReference type="EMBL" id="CP024608">
    <property type="protein sequence ID" value="ATQ78755.1"/>
    <property type="molecule type" value="Genomic_DNA"/>
</dbReference>
<sequence>MKRISVGMIAVLLSTSSFAADPAPIAVPAGNTLALTVLGAGDLAYECKVKAGTPGAHEWVFAGPTAVLYDKTSKAVIGKYYAGPTWEANDGSKVGGKQLGVSPSGNAASIPLQLVQAAPATGSGAMTGVTYIQRMNTKGGIAPADACGADNLGAKKMVKYEADYLFYKAS</sequence>
<dbReference type="Proteomes" id="UP000229897">
    <property type="component" value="Chromosome"/>
</dbReference>
<evidence type="ECO:0000256" key="1">
    <source>
        <dbReference type="SAM" id="SignalP"/>
    </source>
</evidence>
<dbReference type="InterPro" id="IPR021851">
    <property type="entry name" value="DUF3455"/>
</dbReference>
<organism evidence="2 3">
    <name type="scientific">Massilia violaceinigra</name>
    <dbReference type="NCBI Taxonomy" id="2045208"/>
    <lineage>
        <taxon>Bacteria</taxon>
        <taxon>Pseudomonadati</taxon>
        <taxon>Pseudomonadota</taxon>
        <taxon>Betaproteobacteria</taxon>
        <taxon>Burkholderiales</taxon>
        <taxon>Oxalobacteraceae</taxon>
        <taxon>Telluria group</taxon>
        <taxon>Massilia</taxon>
    </lineage>
</organism>
<dbReference type="OrthoDB" id="193535at2"/>
<feature type="chain" id="PRO_5013790103" description="DUF3455 domain-containing protein" evidence="1">
    <location>
        <begin position="20"/>
        <end position="170"/>
    </location>
</feature>
<evidence type="ECO:0008006" key="4">
    <source>
        <dbReference type="Google" id="ProtNLM"/>
    </source>
</evidence>
<evidence type="ECO:0000313" key="2">
    <source>
        <dbReference type="EMBL" id="ATQ78755.1"/>
    </source>
</evidence>
<dbReference type="Pfam" id="PF11937">
    <property type="entry name" value="DUF3455"/>
    <property type="match status" value="1"/>
</dbReference>
<dbReference type="AlphaFoldDB" id="A0A2D2DUU1"/>